<proteinExistence type="inferred from homology"/>
<dbReference type="eggNOG" id="COG0494">
    <property type="taxonomic scope" value="Bacteria"/>
</dbReference>
<comment type="similarity">
    <text evidence="3">Belongs to the Nudix hydrolase family.</text>
</comment>
<reference evidence="5 6" key="1">
    <citation type="journal article" date="2011" name="J. Bacteriol.">
        <title>Genome sequence of Haloplasma contractile, an unusual contractile bacterium from a deep-sea anoxic brine lake.</title>
        <authorList>
            <person name="Antunes A."/>
            <person name="Alam I."/>
            <person name="El Dorry H."/>
            <person name="Siam R."/>
            <person name="Robertson A."/>
            <person name="Bajic V.B."/>
            <person name="Stingl U."/>
        </authorList>
    </citation>
    <scope>NUCLEOTIDE SEQUENCE [LARGE SCALE GENOMIC DNA]</scope>
    <source>
        <strain evidence="5 6">SSD-17B</strain>
    </source>
</reference>
<dbReference type="Pfam" id="PF00293">
    <property type="entry name" value="NUDIX"/>
    <property type="match status" value="1"/>
</dbReference>
<sequence>MVLAMNKEEQQLLEFIKVTEQDVESSNNFHPITSSFAFIKCDTNYLIVYNKWRKQWEFPAGKIEVLETPKECAIRELFEETGQKVKDLEFKGLFKIYDKRYNRIKYRAAYLTEIN</sequence>
<protein>
    <submittedName>
        <fullName evidence="5">ADP-ribose pyrophosphatase protein</fullName>
        <ecNumber evidence="5">3.6.1.13</ecNumber>
    </submittedName>
</protein>
<dbReference type="InParanoid" id="F7PVQ4"/>
<dbReference type="GO" id="GO:0047631">
    <property type="term" value="F:ADP-ribose diphosphatase activity"/>
    <property type="evidence" value="ECO:0007669"/>
    <property type="project" value="UniProtKB-EC"/>
</dbReference>
<dbReference type="AlphaFoldDB" id="F7PVQ4"/>
<dbReference type="InterPro" id="IPR015797">
    <property type="entry name" value="NUDIX_hydrolase-like_dom_sf"/>
</dbReference>
<reference evidence="5 6" key="2">
    <citation type="journal article" date="2013" name="PLoS ONE">
        <title>INDIGO - INtegrated Data Warehouse of MIcrobial GenOmes with Examples from the Red Sea Extremophiles.</title>
        <authorList>
            <person name="Alam I."/>
            <person name="Antunes A."/>
            <person name="Kamau A.A."/>
            <person name="Ba Alawi W."/>
            <person name="Kalkatawi M."/>
            <person name="Stingl U."/>
            <person name="Bajic V.B."/>
        </authorList>
    </citation>
    <scope>NUCLEOTIDE SEQUENCE [LARGE SCALE GENOMIC DNA]</scope>
    <source>
        <strain evidence="5 6">SSD-17B</strain>
    </source>
</reference>
<gene>
    <name evidence="5" type="ORF">HLPCO_001115</name>
</gene>
<evidence type="ECO:0000313" key="5">
    <source>
        <dbReference type="EMBL" id="ERJ12775.1"/>
    </source>
</evidence>
<dbReference type="EMBL" id="AFNU02000003">
    <property type="protein sequence ID" value="ERJ12775.1"/>
    <property type="molecule type" value="Genomic_DNA"/>
</dbReference>
<dbReference type="RefSeq" id="WP_008825814.1">
    <property type="nucleotide sequence ID" value="NZ_AFNU02000003.1"/>
</dbReference>
<name>F7PVQ4_9MOLU</name>
<dbReference type="PROSITE" id="PS00893">
    <property type="entry name" value="NUDIX_BOX"/>
    <property type="match status" value="1"/>
</dbReference>
<feature type="domain" description="Nudix hydrolase" evidence="4">
    <location>
        <begin position="28"/>
        <end position="115"/>
    </location>
</feature>
<keyword evidence="6" id="KW-1185">Reference proteome</keyword>
<dbReference type="InterPro" id="IPR000086">
    <property type="entry name" value="NUDIX_hydrolase_dom"/>
</dbReference>
<evidence type="ECO:0000256" key="2">
    <source>
        <dbReference type="ARBA" id="ARBA00022801"/>
    </source>
</evidence>
<dbReference type="PANTHER" id="PTHR43046:SF14">
    <property type="entry name" value="MUTT_NUDIX FAMILY PROTEIN"/>
    <property type="match status" value="1"/>
</dbReference>
<organism evidence="5 6">
    <name type="scientific">Haloplasma contractile SSD-17B</name>
    <dbReference type="NCBI Taxonomy" id="1033810"/>
    <lineage>
        <taxon>Bacteria</taxon>
        <taxon>Bacillati</taxon>
        <taxon>Mycoplasmatota</taxon>
        <taxon>Mollicutes</taxon>
        <taxon>Haloplasmatales</taxon>
        <taxon>Haloplasmataceae</taxon>
        <taxon>Haloplasma</taxon>
    </lineage>
</organism>
<dbReference type="PRINTS" id="PR00502">
    <property type="entry name" value="NUDIXFAMILY"/>
</dbReference>
<dbReference type="EC" id="3.6.1.13" evidence="5"/>
<dbReference type="PANTHER" id="PTHR43046">
    <property type="entry name" value="GDP-MANNOSE MANNOSYL HYDROLASE"/>
    <property type="match status" value="1"/>
</dbReference>
<keyword evidence="2 3" id="KW-0378">Hydrolase</keyword>
<evidence type="ECO:0000259" key="4">
    <source>
        <dbReference type="PROSITE" id="PS51462"/>
    </source>
</evidence>
<accession>F7PVQ4</accession>
<dbReference type="STRING" id="1033810.HLPCO_001115"/>
<dbReference type="PROSITE" id="PS51462">
    <property type="entry name" value="NUDIX"/>
    <property type="match status" value="1"/>
</dbReference>
<evidence type="ECO:0000256" key="1">
    <source>
        <dbReference type="ARBA" id="ARBA00001946"/>
    </source>
</evidence>
<dbReference type="InterPro" id="IPR020084">
    <property type="entry name" value="NUDIX_hydrolase_CS"/>
</dbReference>
<dbReference type="CDD" id="cd02883">
    <property type="entry name" value="NUDIX_Hydrolase"/>
    <property type="match status" value="1"/>
</dbReference>
<dbReference type="Gene3D" id="3.90.79.10">
    <property type="entry name" value="Nucleoside Triphosphate Pyrophosphohydrolase"/>
    <property type="match status" value="1"/>
</dbReference>
<dbReference type="Proteomes" id="UP000005707">
    <property type="component" value="Unassembled WGS sequence"/>
</dbReference>
<comment type="caution">
    <text evidence="5">The sequence shown here is derived from an EMBL/GenBank/DDBJ whole genome shotgun (WGS) entry which is preliminary data.</text>
</comment>
<comment type="cofactor">
    <cofactor evidence="1">
        <name>Mg(2+)</name>
        <dbReference type="ChEBI" id="CHEBI:18420"/>
    </cofactor>
</comment>
<evidence type="ECO:0000256" key="3">
    <source>
        <dbReference type="RuleBase" id="RU003476"/>
    </source>
</evidence>
<dbReference type="InterPro" id="IPR020476">
    <property type="entry name" value="Nudix_hydrolase"/>
</dbReference>
<dbReference type="SUPFAM" id="SSF55811">
    <property type="entry name" value="Nudix"/>
    <property type="match status" value="1"/>
</dbReference>
<evidence type="ECO:0000313" key="6">
    <source>
        <dbReference type="Proteomes" id="UP000005707"/>
    </source>
</evidence>